<dbReference type="PANTHER" id="PTHR11733">
    <property type="entry name" value="ZINC METALLOPROTEASE FAMILY M13 NEPRILYSIN-RELATED"/>
    <property type="match status" value="1"/>
</dbReference>
<dbReference type="EMBL" id="LK023314">
    <property type="protein sequence ID" value="CDS03844.1"/>
    <property type="molecule type" value="Genomic_DNA"/>
</dbReference>
<keyword evidence="6" id="KW-0862">Zinc</keyword>
<dbReference type="GO" id="GO:0005886">
    <property type="term" value="C:plasma membrane"/>
    <property type="evidence" value="ECO:0007669"/>
    <property type="project" value="TreeGrafter"/>
</dbReference>
<reference evidence="10" key="1">
    <citation type="journal article" date="2014" name="Genome Announc.">
        <title>De novo whole-genome sequence and genome annotation of Lichtheimia ramosa.</title>
        <authorList>
            <person name="Linde J."/>
            <person name="Schwartze V."/>
            <person name="Binder U."/>
            <person name="Lass-Florl C."/>
            <person name="Voigt K."/>
            <person name="Horn F."/>
        </authorList>
    </citation>
    <scope>NUCLEOTIDE SEQUENCE</scope>
    <source>
        <strain evidence="10">JMRC FSU:6197</strain>
    </source>
</reference>
<dbReference type="CDD" id="cd08662">
    <property type="entry name" value="M13"/>
    <property type="match status" value="1"/>
</dbReference>
<dbReference type="PROSITE" id="PS51885">
    <property type="entry name" value="NEPRILYSIN"/>
    <property type="match status" value="1"/>
</dbReference>
<keyword evidence="3" id="KW-0645">Protease</keyword>
<evidence type="ECO:0000256" key="5">
    <source>
        <dbReference type="ARBA" id="ARBA00022801"/>
    </source>
</evidence>
<dbReference type="GO" id="GO:0016485">
    <property type="term" value="P:protein processing"/>
    <property type="evidence" value="ECO:0007669"/>
    <property type="project" value="TreeGrafter"/>
</dbReference>
<dbReference type="SUPFAM" id="SSF55486">
    <property type="entry name" value="Metalloproteases ('zincins'), catalytic domain"/>
    <property type="match status" value="1"/>
</dbReference>
<dbReference type="Gene3D" id="3.40.390.10">
    <property type="entry name" value="Collagenase (Catalytic Domain)"/>
    <property type="match status" value="1"/>
</dbReference>
<evidence type="ECO:0000256" key="1">
    <source>
        <dbReference type="ARBA" id="ARBA00001947"/>
    </source>
</evidence>
<evidence type="ECO:0000256" key="7">
    <source>
        <dbReference type="ARBA" id="ARBA00023049"/>
    </source>
</evidence>
<dbReference type="OrthoDB" id="6475849at2759"/>
<dbReference type="InterPro" id="IPR042089">
    <property type="entry name" value="Peptidase_M13_dom_2"/>
</dbReference>
<dbReference type="InterPro" id="IPR018497">
    <property type="entry name" value="Peptidase_M13_C"/>
</dbReference>
<dbReference type="PRINTS" id="PR00786">
    <property type="entry name" value="NEPRILYSIN"/>
</dbReference>
<evidence type="ECO:0000256" key="3">
    <source>
        <dbReference type="ARBA" id="ARBA00022670"/>
    </source>
</evidence>
<evidence type="ECO:0008006" key="11">
    <source>
        <dbReference type="Google" id="ProtNLM"/>
    </source>
</evidence>
<accession>A0A077WB50</accession>
<dbReference type="AlphaFoldDB" id="A0A077WB50"/>
<dbReference type="InterPro" id="IPR024079">
    <property type="entry name" value="MetalloPept_cat_dom_sf"/>
</dbReference>
<comment type="similarity">
    <text evidence="2">Belongs to the peptidase M13 family.</text>
</comment>
<keyword evidence="5" id="KW-0378">Hydrolase</keyword>
<dbReference type="PANTHER" id="PTHR11733:SF167">
    <property type="entry name" value="FI17812P1-RELATED"/>
    <property type="match status" value="1"/>
</dbReference>
<evidence type="ECO:0000256" key="6">
    <source>
        <dbReference type="ARBA" id="ARBA00022833"/>
    </source>
</evidence>
<proteinExistence type="inferred from homology"/>
<sequence>MSDDNLETIRKILEGTYDELLQTNKAPDFVTHETRAADQAIFDKVQRYYRTCMDEDTINQLGPSPLYPRMAQVFKSWKTESTEDKNVFDVKQHAKGLSEMLFEASMQGSQPLIAIGVSADNLDPEKQTILVTQPDLILQSKQQYQNDQAMQLYRSGMKELLSSVLGNPTWSKQMQEAGLDVLEKEEIEDMVNRVVDFEIKLASITLLNEELQDPYKVYNPMKLSELQSKYPIIEWKSILQRMIPDDMKQVPEPLIVMVPSYLQDLTQWLSSGEVSLQTIRDYFTLYEIYTWSYALDTHTRQLVQNFIGRITSGTVKLLPRWNTCVTNAIGSFGEIIGRYYVMTDFGGDDARAKVDKLVTLIHESWLNRLAGVDWLDKETRERAIKKVNQIQQKVAYSTVIPDDRSAQSLKEYYEDAHVTDKFIDSESSVLKFQIKQAWDKLGKPTDKNEWSMPPSEVNAYYALLYNQIVVPAGILSSIAYGNDVPDYLNYGAIGMVLGHEFTHAFDNQGRKYDADGRLEQWWTNATSQKFDDKTQCFIRQYSNFTVSGPDGKQVHVNGKLTLGENLADNGGVAAAYTAFKQAWDQGPLANGTKADHVKLPGIDLTPDQLFYVSMGRLWCIKSRPEKAISRIFSDPHSPANVRVNGVMQNSDTFARAFNCPAGSPMNPESKCTIW</sequence>
<dbReference type="InterPro" id="IPR000718">
    <property type="entry name" value="Peptidase_M13"/>
</dbReference>
<dbReference type="Pfam" id="PF05649">
    <property type="entry name" value="Peptidase_M13_N"/>
    <property type="match status" value="1"/>
</dbReference>
<gene>
    <name evidence="10" type="ORF">LRAMOSA06799</name>
</gene>
<evidence type="ECO:0000313" key="10">
    <source>
        <dbReference type="EMBL" id="CDS03844.1"/>
    </source>
</evidence>
<name>A0A077WB50_9FUNG</name>
<dbReference type="Gene3D" id="1.10.1380.10">
    <property type="entry name" value="Neutral endopeptidase , domain2"/>
    <property type="match status" value="1"/>
</dbReference>
<protein>
    <recommendedName>
        <fullName evidence="11">Endothelin-converting enzyme 1</fullName>
    </recommendedName>
</protein>
<keyword evidence="7" id="KW-0482">Metalloprotease</keyword>
<dbReference type="GO" id="GO:0004222">
    <property type="term" value="F:metalloendopeptidase activity"/>
    <property type="evidence" value="ECO:0007669"/>
    <property type="project" value="InterPro"/>
</dbReference>
<feature type="domain" description="Peptidase M13 C-terminal" evidence="8">
    <location>
        <begin position="458"/>
        <end position="673"/>
    </location>
</feature>
<dbReference type="InterPro" id="IPR008753">
    <property type="entry name" value="Peptidase_M13_N"/>
</dbReference>
<evidence type="ECO:0000256" key="4">
    <source>
        <dbReference type="ARBA" id="ARBA00022723"/>
    </source>
</evidence>
<evidence type="ECO:0000256" key="2">
    <source>
        <dbReference type="ARBA" id="ARBA00007357"/>
    </source>
</evidence>
<comment type="cofactor">
    <cofactor evidence="1">
        <name>Zn(2+)</name>
        <dbReference type="ChEBI" id="CHEBI:29105"/>
    </cofactor>
</comment>
<evidence type="ECO:0000259" key="9">
    <source>
        <dbReference type="Pfam" id="PF05649"/>
    </source>
</evidence>
<dbReference type="Pfam" id="PF01431">
    <property type="entry name" value="Peptidase_M13"/>
    <property type="match status" value="1"/>
</dbReference>
<dbReference type="GO" id="GO:0046872">
    <property type="term" value="F:metal ion binding"/>
    <property type="evidence" value="ECO:0007669"/>
    <property type="project" value="UniProtKB-KW"/>
</dbReference>
<organism evidence="10">
    <name type="scientific">Lichtheimia ramosa</name>
    <dbReference type="NCBI Taxonomy" id="688394"/>
    <lineage>
        <taxon>Eukaryota</taxon>
        <taxon>Fungi</taxon>
        <taxon>Fungi incertae sedis</taxon>
        <taxon>Mucoromycota</taxon>
        <taxon>Mucoromycotina</taxon>
        <taxon>Mucoromycetes</taxon>
        <taxon>Mucorales</taxon>
        <taxon>Lichtheimiaceae</taxon>
        <taxon>Lichtheimia</taxon>
    </lineage>
</organism>
<evidence type="ECO:0000259" key="8">
    <source>
        <dbReference type="Pfam" id="PF01431"/>
    </source>
</evidence>
<keyword evidence="4" id="KW-0479">Metal-binding</keyword>
<feature type="domain" description="Peptidase M13 N-terminal" evidence="9">
    <location>
        <begin position="2"/>
        <end position="396"/>
    </location>
</feature>